<dbReference type="EMBL" id="JAQNDN010000010">
    <property type="protein sequence ID" value="MDC0669986.1"/>
    <property type="molecule type" value="Genomic_DNA"/>
</dbReference>
<dbReference type="Gene3D" id="1.10.1740.10">
    <property type="match status" value="1"/>
</dbReference>
<organism evidence="6 7">
    <name type="scientific">Nannocystis radixulma</name>
    <dbReference type="NCBI Taxonomy" id="2995305"/>
    <lineage>
        <taxon>Bacteria</taxon>
        <taxon>Pseudomonadati</taxon>
        <taxon>Myxococcota</taxon>
        <taxon>Polyangia</taxon>
        <taxon>Nannocystales</taxon>
        <taxon>Nannocystaceae</taxon>
        <taxon>Nannocystis</taxon>
    </lineage>
</organism>
<dbReference type="InterPro" id="IPR007627">
    <property type="entry name" value="RNA_pol_sigma70_r2"/>
</dbReference>
<dbReference type="RefSeq" id="WP_271999793.1">
    <property type="nucleotide sequence ID" value="NZ_JAQNDN010000010.1"/>
</dbReference>
<evidence type="ECO:0000256" key="4">
    <source>
        <dbReference type="ARBA" id="ARBA00023163"/>
    </source>
</evidence>
<dbReference type="InterPro" id="IPR039425">
    <property type="entry name" value="RNA_pol_sigma-70-like"/>
</dbReference>
<keyword evidence="7" id="KW-1185">Reference proteome</keyword>
<keyword evidence="3" id="KW-0238">DNA-binding</keyword>
<evidence type="ECO:0000313" key="7">
    <source>
        <dbReference type="Proteomes" id="UP001217838"/>
    </source>
</evidence>
<sequence>MDDGGRQQVEEALRERSQRGDLAGTATLAIESYGPEILGYMATTGGAAVEVDDVFAAFVAALWQALPRFRWESSFRTWAYTIARRVLLRARRRAQAHARRLEPGSEALAAVVDRVRTATAPFLRTSVRDELSQLRASLAEDEQTLLILRIDRRLAWDEIAQIFAEEGDELDDAELRRRASALRKRFERLKARLGAQLRARRPE</sequence>
<dbReference type="InterPro" id="IPR013325">
    <property type="entry name" value="RNA_pol_sigma_r2"/>
</dbReference>
<comment type="caution">
    <text evidence="6">The sequence shown here is derived from an EMBL/GenBank/DDBJ whole genome shotgun (WGS) entry which is preliminary data.</text>
</comment>
<gene>
    <name evidence="6" type="ORF">POL58_19695</name>
</gene>
<dbReference type="PANTHER" id="PTHR43133:SF8">
    <property type="entry name" value="RNA POLYMERASE SIGMA FACTOR HI_1459-RELATED"/>
    <property type="match status" value="1"/>
</dbReference>
<reference evidence="6 7" key="1">
    <citation type="submission" date="2022-11" db="EMBL/GenBank/DDBJ databases">
        <title>Minimal conservation of predation-associated metabolite biosynthetic gene clusters underscores biosynthetic potential of Myxococcota including descriptions for ten novel species: Archangium lansinium sp. nov., Myxococcus landrumus sp. nov., Nannocystis bai.</title>
        <authorList>
            <person name="Ahearne A."/>
            <person name="Stevens C."/>
            <person name="Dowd S."/>
        </authorList>
    </citation>
    <scope>NUCLEOTIDE SEQUENCE [LARGE SCALE GENOMIC DNA]</scope>
    <source>
        <strain evidence="6 7">NCELM</strain>
    </source>
</reference>
<dbReference type="Pfam" id="PF04542">
    <property type="entry name" value="Sigma70_r2"/>
    <property type="match status" value="1"/>
</dbReference>
<evidence type="ECO:0000256" key="3">
    <source>
        <dbReference type="ARBA" id="ARBA00023125"/>
    </source>
</evidence>
<dbReference type="NCBIfam" id="TIGR02937">
    <property type="entry name" value="sigma70-ECF"/>
    <property type="match status" value="1"/>
</dbReference>
<accession>A0ABT5B793</accession>
<name>A0ABT5B793_9BACT</name>
<dbReference type="Proteomes" id="UP001217838">
    <property type="component" value="Unassembled WGS sequence"/>
</dbReference>
<dbReference type="SUPFAM" id="SSF88946">
    <property type="entry name" value="Sigma2 domain of RNA polymerase sigma factors"/>
    <property type="match status" value="1"/>
</dbReference>
<evidence type="ECO:0000256" key="1">
    <source>
        <dbReference type="ARBA" id="ARBA00023015"/>
    </source>
</evidence>
<evidence type="ECO:0000256" key="2">
    <source>
        <dbReference type="ARBA" id="ARBA00023082"/>
    </source>
</evidence>
<proteinExistence type="predicted"/>
<feature type="domain" description="RNA polymerase sigma-70 region 2" evidence="5">
    <location>
        <begin position="30"/>
        <end position="95"/>
    </location>
</feature>
<dbReference type="InterPro" id="IPR014284">
    <property type="entry name" value="RNA_pol_sigma-70_dom"/>
</dbReference>
<dbReference type="PANTHER" id="PTHR43133">
    <property type="entry name" value="RNA POLYMERASE ECF-TYPE SIGMA FACTO"/>
    <property type="match status" value="1"/>
</dbReference>
<evidence type="ECO:0000259" key="5">
    <source>
        <dbReference type="Pfam" id="PF04542"/>
    </source>
</evidence>
<protein>
    <submittedName>
        <fullName evidence="6">Sigma-70 family RNA polymerase sigma factor</fullName>
    </submittedName>
</protein>
<keyword evidence="1" id="KW-0805">Transcription regulation</keyword>
<evidence type="ECO:0000313" key="6">
    <source>
        <dbReference type="EMBL" id="MDC0669986.1"/>
    </source>
</evidence>
<keyword evidence="4" id="KW-0804">Transcription</keyword>
<keyword evidence="2" id="KW-0731">Sigma factor</keyword>